<proteinExistence type="predicted"/>
<protein>
    <submittedName>
        <fullName evidence="9">MFS transporter</fullName>
    </submittedName>
</protein>
<feature type="transmembrane region" description="Helical" evidence="7">
    <location>
        <begin position="183"/>
        <end position="204"/>
    </location>
</feature>
<dbReference type="EMBL" id="BAAAHU010000064">
    <property type="protein sequence ID" value="GAA1015482.1"/>
    <property type="molecule type" value="Genomic_DNA"/>
</dbReference>
<dbReference type="Proteomes" id="UP001501072">
    <property type="component" value="Unassembled WGS sequence"/>
</dbReference>
<dbReference type="InterPro" id="IPR036259">
    <property type="entry name" value="MFS_trans_sf"/>
</dbReference>
<feature type="transmembrane region" description="Helical" evidence="7">
    <location>
        <begin position="66"/>
        <end position="85"/>
    </location>
</feature>
<dbReference type="CDD" id="cd17321">
    <property type="entry name" value="MFS_MMR_MDR_like"/>
    <property type="match status" value="1"/>
</dbReference>
<name>A0ABN1T593_9ACTN</name>
<evidence type="ECO:0000256" key="7">
    <source>
        <dbReference type="SAM" id="Phobius"/>
    </source>
</evidence>
<feature type="transmembrane region" description="Helical" evidence="7">
    <location>
        <begin position="97"/>
        <end position="120"/>
    </location>
</feature>
<evidence type="ECO:0000259" key="8">
    <source>
        <dbReference type="PROSITE" id="PS50850"/>
    </source>
</evidence>
<comment type="caution">
    <text evidence="9">The sequence shown here is derived from an EMBL/GenBank/DDBJ whole genome shotgun (WGS) entry which is preliminary data.</text>
</comment>
<evidence type="ECO:0000256" key="3">
    <source>
        <dbReference type="ARBA" id="ARBA00022989"/>
    </source>
</evidence>
<keyword evidence="4 7" id="KW-0472">Membrane</keyword>
<keyword evidence="2 7" id="KW-0812">Transmembrane</keyword>
<sequence>MSASQKLNRAGAPLGAGSPPGPGGRVRSALTLGSVLLGYLIVPMAMSGTSIALPRIAADLGGSGGALQWVVTGYFLAASCLMLVAGSLGDLFGRRRIFAVGAVLYALSTAAAAFAPHVLVLDAARTLSGVGAAGVMAGGGAILGSTFEGPARTRAFAMVGTTVGVGLAFGPTFAGWLVSALGWRAMFGVFAGASVLLVVCTPALRESAAGHRPKVDLPGTVAFVLGIVGLMYGINQVASAGWTSPRVLGFLGAGLLMFVVFVVLERRSTHPVLELALLRGGPFTGWLLAALTTALGTVGVLVYLPTYLQGAGTFSAGDAGTLMLAMTLPVLAVPPLAGKLVNQGMSARLLITLAITLIAVGNAWMTVLAPDSRSVQLIGPLLLIGVGNGLAAALVDAQAMEHVAPERIGMASGLLNTARGGANALVLAVFGAALITLMQSEVGGRERAGRVAAGDLDGGSHAFLAEQYTHAWHVVLWTVAILCLLSGLAIHRLVGSAARNAQRPAGATAVEQE</sequence>
<dbReference type="PANTHER" id="PTHR42718:SF49">
    <property type="entry name" value="EXPORT PROTEIN"/>
    <property type="match status" value="1"/>
</dbReference>
<dbReference type="InterPro" id="IPR011701">
    <property type="entry name" value="MFS"/>
</dbReference>
<keyword evidence="10" id="KW-1185">Reference proteome</keyword>
<dbReference type="SUPFAM" id="SSF103473">
    <property type="entry name" value="MFS general substrate transporter"/>
    <property type="match status" value="1"/>
</dbReference>
<accession>A0ABN1T593</accession>
<feature type="transmembrane region" description="Helical" evidence="7">
    <location>
        <begin position="29"/>
        <end position="46"/>
    </location>
</feature>
<reference evidence="9 10" key="1">
    <citation type="journal article" date="2019" name="Int. J. Syst. Evol. Microbiol.">
        <title>The Global Catalogue of Microorganisms (GCM) 10K type strain sequencing project: providing services to taxonomists for standard genome sequencing and annotation.</title>
        <authorList>
            <consortium name="The Broad Institute Genomics Platform"/>
            <consortium name="The Broad Institute Genome Sequencing Center for Infectious Disease"/>
            <person name="Wu L."/>
            <person name="Ma J."/>
        </authorList>
    </citation>
    <scope>NUCLEOTIDE SEQUENCE [LARGE SCALE GENOMIC DNA]</scope>
    <source>
        <strain evidence="9 10">JCM 11269</strain>
    </source>
</reference>
<gene>
    <name evidence="9" type="ORF">GCM10009564_48060</name>
</gene>
<evidence type="ECO:0000256" key="5">
    <source>
        <dbReference type="ARBA" id="ARBA00023251"/>
    </source>
</evidence>
<keyword evidence="5" id="KW-0046">Antibiotic resistance</keyword>
<evidence type="ECO:0000256" key="2">
    <source>
        <dbReference type="ARBA" id="ARBA00022692"/>
    </source>
</evidence>
<feature type="transmembrane region" description="Helical" evidence="7">
    <location>
        <begin position="474"/>
        <end position="494"/>
    </location>
</feature>
<comment type="subcellular location">
    <subcellularLocation>
        <location evidence="1">Cell membrane</location>
        <topology evidence="1">Multi-pass membrane protein</topology>
    </subcellularLocation>
</comment>
<dbReference type="PANTHER" id="PTHR42718">
    <property type="entry name" value="MAJOR FACILITATOR SUPERFAMILY MULTIDRUG TRANSPORTER MFSC"/>
    <property type="match status" value="1"/>
</dbReference>
<keyword evidence="3 7" id="KW-1133">Transmembrane helix</keyword>
<feature type="transmembrane region" description="Helical" evidence="7">
    <location>
        <begin position="126"/>
        <end position="143"/>
    </location>
</feature>
<dbReference type="InterPro" id="IPR020846">
    <property type="entry name" value="MFS_dom"/>
</dbReference>
<evidence type="ECO:0000256" key="1">
    <source>
        <dbReference type="ARBA" id="ARBA00004651"/>
    </source>
</evidence>
<feature type="transmembrane region" description="Helical" evidence="7">
    <location>
        <begin position="375"/>
        <end position="397"/>
    </location>
</feature>
<dbReference type="PROSITE" id="PS50850">
    <property type="entry name" value="MFS"/>
    <property type="match status" value="1"/>
</dbReference>
<feature type="region of interest" description="Disordered" evidence="6">
    <location>
        <begin position="1"/>
        <end position="23"/>
    </location>
</feature>
<evidence type="ECO:0000256" key="4">
    <source>
        <dbReference type="ARBA" id="ARBA00023136"/>
    </source>
</evidence>
<feature type="transmembrane region" description="Helical" evidence="7">
    <location>
        <begin position="216"/>
        <end position="234"/>
    </location>
</feature>
<organism evidence="9 10">
    <name type="scientific">Streptomyces thermogriseus</name>
    <dbReference type="NCBI Taxonomy" id="75292"/>
    <lineage>
        <taxon>Bacteria</taxon>
        <taxon>Bacillati</taxon>
        <taxon>Actinomycetota</taxon>
        <taxon>Actinomycetes</taxon>
        <taxon>Kitasatosporales</taxon>
        <taxon>Streptomycetaceae</taxon>
        <taxon>Streptomyces</taxon>
    </lineage>
</organism>
<feature type="transmembrane region" description="Helical" evidence="7">
    <location>
        <begin position="285"/>
        <end position="307"/>
    </location>
</feature>
<evidence type="ECO:0000313" key="10">
    <source>
        <dbReference type="Proteomes" id="UP001501072"/>
    </source>
</evidence>
<feature type="transmembrane region" description="Helical" evidence="7">
    <location>
        <begin position="418"/>
        <end position="438"/>
    </location>
</feature>
<dbReference type="Gene3D" id="1.20.1250.20">
    <property type="entry name" value="MFS general substrate transporter like domains"/>
    <property type="match status" value="1"/>
</dbReference>
<feature type="transmembrane region" description="Helical" evidence="7">
    <location>
        <begin position="319"/>
        <end position="337"/>
    </location>
</feature>
<feature type="domain" description="Major facilitator superfamily (MFS) profile" evidence="8">
    <location>
        <begin position="26"/>
        <end position="498"/>
    </location>
</feature>
<evidence type="ECO:0000256" key="6">
    <source>
        <dbReference type="SAM" id="MobiDB-lite"/>
    </source>
</evidence>
<dbReference type="Pfam" id="PF07690">
    <property type="entry name" value="MFS_1"/>
    <property type="match status" value="1"/>
</dbReference>
<feature type="transmembrane region" description="Helical" evidence="7">
    <location>
        <begin position="155"/>
        <end position="177"/>
    </location>
</feature>
<evidence type="ECO:0000313" key="9">
    <source>
        <dbReference type="EMBL" id="GAA1015482.1"/>
    </source>
</evidence>
<feature type="transmembrane region" description="Helical" evidence="7">
    <location>
        <begin position="246"/>
        <end position="264"/>
    </location>
</feature>
<feature type="transmembrane region" description="Helical" evidence="7">
    <location>
        <begin position="349"/>
        <end position="369"/>
    </location>
</feature>
<dbReference type="Gene3D" id="1.20.1720.10">
    <property type="entry name" value="Multidrug resistance protein D"/>
    <property type="match status" value="1"/>
</dbReference>